<evidence type="ECO:0000313" key="4">
    <source>
        <dbReference type="Proteomes" id="UP000001396"/>
    </source>
</evidence>
<dbReference type="InParanoid" id="D3B3A1"/>
<dbReference type="Pfam" id="PF01476">
    <property type="entry name" value="LysM"/>
    <property type="match status" value="2"/>
</dbReference>
<dbReference type="CDD" id="cd00118">
    <property type="entry name" value="LysM"/>
    <property type="match status" value="1"/>
</dbReference>
<dbReference type="RefSeq" id="XP_020435916.1">
    <property type="nucleotide sequence ID" value="XM_020573844.1"/>
</dbReference>
<feature type="chain" id="PRO_5003041306" description="LysM domain-containing protein" evidence="1">
    <location>
        <begin position="22"/>
        <end position="129"/>
    </location>
</feature>
<keyword evidence="4" id="KW-1185">Reference proteome</keyword>
<proteinExistence type="predicted"/>
<evidence type="ECO:0000313" key="3">
    <source>
        <dbReference type="EMBL" id="EFA83799.1"/>
    </source>
</evidence>
<evidence type="ECO:0000256" key="1">
    <source>
        <dbReference type="SAM" id="SignalP"/>
    </source>
</evidence>
<dbReference type="EMBL" id="ADBJ01000010">
    <property type="protein sequence ID" value="EFA83799.1"/>
    <property type="molecule type" value="Genomic_DNA"/>
</dbReference>
<name>D3B3A1_HETP5</name>
<protein>
    <recommendedName>
        <fullName evidence="2">LysM domain-containing protein</fullName>
    </recommendedName>
</protein>
<comment type="caution">
    <text evidence="3">The sequence shown here is derived from an EMBL/GenBank/DDBJ whole genome shotgun (WGS) entry which is preliminary data.</text>
</comment>
<sequence>MYRKTILLVFSVLMIASLCQADDITVVAGDTCYAIWTSKCGHPWSQSDFDKVNPGVNCAALQIGQKLKCGGGGGGSTSGGGGGYTVVSGDTCYGVWTSKCGHSWSQSDFDKANPGINCAALQIGQHLNC</sequence>
<dbReference type="Gene3D" id="3.10.350.10">
    <property type="entry name" value="LysM domain"/>
    <property type="match status" value="2"/>
</dbReference>
<dbReference type="SMART" id="SM00257">
    <property type="entry name" value="LysM"/>
    <property type="match status" value="2"/>
</dbReference>
<feature type="signal peptide" evidence="1">
    <location>
        <begin position="1"/>
        <end position="21"/>
    </location>
</feature>
<accession>D3B3A1</accession>
<evidence type="ECO:0000259" key="2">
    <source>
        <dbReference type="PROSITE" id="PS51782"/>
    </source>
</evidence>
<keyword evidence="1" id="KW-0732">Signal</keyword>
<dbReference type="InterPro" id="IPR036779">
    <property type="entry name" value="LysM_dom_sf"/>
</dbReference>
<dbReference type="InterPro" id="IPR018392">
    <property type="entry name" value="LysM"/>
</dbReference>
<organism evidence="3 4">
    <name type="scientific">Heterostelium pallidum (strain ATCC 26659 / Pp 5 / PN500)</name>
    <name type="common">Cellular slime mold</name>
    <name type="synonym">Polysphondylium pallidum</name>
    <dbReference type="NCBI Taxonomy" id="670386"/>
    <lineage>
        <taxon>Eukaryota</taxon>
        <taxon>Amoebozoa</taxon>
        <taxon>Evosea</taxon>
        <taxon>Eumycetozoa</taxon>
        <taxon>Dictyostelia</taxon>
        <taxon>Acytosteliales</taxon>
        <taxon>Acytosteliaceae</taxon>
        <taxon>Heterostelium</taxon>
    </lineage>
</organism>
<reference evidence="3 4" key="1">
    <citation type="journal article" date="2011" name="Genome Res.">
        <title>Phylogeny-wide analysis of social amoeba genomes highlights ancient origins for complex intercellular communication.</title>
        <authorList>
            <person name="Heidel A.J."/>
            <person name="Lawal H.M."/>
            <person name="Felder M."/>
            <person name="Schilde C."/>
            <person name="Helps N.R."/>
            <person name="Tunggal B."/>
            <person name="Rivero F."/>
            <person name="John U."/>
            <person name="Schleicher M."/>
            <person name="Eichinger L."/>
            <person name="Platzer M."/>
            <person name="Noegel A.A."/>
            <person name="Schaap P."/>
            <person name="Gloeckner G."/>
        </authorList>
    </citation>
    <scope>NUCLEOTIDE SEQUENCE [LARGE SCALE GENOMIC DNA]</scope>
    <source>
        <strain evidence="4">ATCC 26659 / Pp 5 / PN500</strain>
    </source>
</reference>
<gene>
    <name evidence="3" type="ORF">PPL_02867</name>
</gene>
<dbReference type="GeneID" id="31358390"/>
<dbReference type="PROSITE" id="PS51782">
    <property type="entry name" value="LYSM"/>
    <property type="match status" value="2"/>
</dbReference>
<dbReference type="SUPFAM" id="SSF54106">
    <property type="entry name" value="LysM domain"/>
    <property type="match status" value="1"/>
</dbReference>
<dbReference type="Proteomes" id="UP000001396">
    <property type="component" value="Unassembled WGS sequence"/>
</dbReference>
<dbReference type="AlphaFoldDB" id="D3B3A1"/>
<feature type="domain" description="LysM" evidence="2">
    <location>
        <begin position="22"/>
        <end position="69"/>
    </location>
</feature>
<feature type="domain" description="LysM" evidence="2">
    <location>
        <begin position="82"/>
        <end position="129"/>
    </location>
</feature>
<dbReference type="STRING" id="670386.D3B3A1"/>